<accession>A0A2T4YNR9</accession>
<reference evidence="1 2" key="1">
    <citation type="submission" date="2018-04" db="EMBL/GenBank/DDBJ databases">
        <title>Genomic Encyclopedia of Type Strains, Phase III (KMG-III): the genomes of soil and plant-associated and newly described type strains.</title>
        <authorList>
            <person name="Whitman W."/>
        </authorList>
    </citation>
    <scope>NUCLEOTIDE SEQUENCE [LARGE SCALE GENOMIC DNA]</scope>
    <source>
        <strain evidence="1 2">NW12</strain>
    </source>
</reference>
<evidence type="ECO:0000313" key="2">
    <source>
        <dbReference type="Proteomes" id="UP000240996"/>
    </source>
</evidence>
<gene>
    <name evidence="1" type="ORF">C8J24_3257</name>
</gene>
<dbReference type="EMBL" id="PZZN01000003">
    <property type="protein sequence ID" value="PTM45040.1"/>
    <property type="molecule type" value="Genomic_DNA"/>
</dbReference>
<sequence>MTTYPLSEPARIFADASSAGATPTEVGRGTLEACVDIVAGLSEARQRSVAIHMDALDLRFDAREIGELLHYLRTEKPGLSNAEITEIKVADQ</sequence>
<comment type="caution">
    <text evidence="1">The sequence shown here is derived from an EMBL/GenBank/DDBJ whole genome shotgun (WGS) entry which is preliminary data.</text>
</comment>
<proteinExistence type="predicted"/>
<protein>
    <submittedName>
        <fullName evidence="1">Uncharacterized protein</fullName>
    </submittedName>
</protein>
<organism evidence="1 2">
    <name type="scientific">Sphingomonas aerolata</name>
    <dbReference type="NCBI Taxonomy" id="185951"/>
    <lineage>
        <taxon>Bacteria</taxon>
        <taxon>Pseudomonadati</taxon>
        <taxon>Pseudomonadota</taxon>
        <taxon>Alphaproteobacteria</taxon>
        <taxon>Sphingomonadales</taxon>
        <taxon>Sphingomonadaceae</taxon>
        <taxon>Sphingomonas</taxon>
    </lineage>
</organism>
<dbReference type="RefSeq" id="WP_056677111.1">
    <property type="nucleotide sequence ID" value="NZ_JAAOYQ010000003.1"/>
</dbReference>
<keyword evidence="2" id="KW-1185">Reference proteome</keyword>
<evidence type="ECO:0000313" key="1">
    <source>
        <dbReference type="EMBL" id="PTM45040.1"/>
    </source>
</evidence>
<dbReference type="Proteomes" id="UP000240996">
    <property type="component" value="Unassembled WGS sequence"/>
</dbReference>
<name>A0A2T4YNR9_9SPHN</name>
<dbReference type="AlphaFoldDB" id="A0A2T4YNR9"/>